<proteinExistence type="predicted"/>
<dbReference type="OrthoDB" id="19711at2759"/>
<dbReference type="SUPFAM" id="SSF81383">
    <property type="entry name" value="F-box domain"/>
    <property type="match status" value="1"/>
</dbReference>
<dbReference type="Pfam" id="PF00400">
    <property type="entry name" value="WD40"/>
    <property type="match status" value="6"/>
</dbReference>
<feature type="compositionally biased region" description="Low complexity" evidence="4">
    <location>
        <begin position="67"/>
        <end position="77"/>
    </location>
</feature>
<dbReference type="GO" id="GO:0046540">
    <property type="term" value="C:U4/U6 x U5 tri-snRNP complex"/>
    <property type="evidence" value="ECO:0007669"/>
    <property type="project" value="TreeGrafter"/>
</dbReference>
<dbReference type="PROSITE" id="PS50294">
    <property type="entry name" value="WD_REPEATS_REGION"/>
    <property type="match status" value="4"/>
</dbReference>
<dbReference type="SUPFAM" id="SSF50978">
    <property type="entry name" value="WD40 repeat-like"/>
    <property type="match status" value="1"/>
</dbReference>
<dbReference type="InterPro" id="IPR001680">
    <property type="entry name" value="WD40_rpt"/>
</dbReference>
<dbReference type="PANTHER" id="PTHR19846">
    <property type="entry name" value="WD40 REPEAT PROTEIN"/>
    <property type="match status" value="1"/>
</dbReference>
<dbReference type="Proteomes" id="UP000714275">
    <property type="component" value="Unassembled WGS sequence"/>
</dbReference>
<dbReference type="InterPro" id="IPR019775">
    <property type="entry name" value="WD40_repeat_CS"/>
</dbReference>
<evidence type="ECO:0000259" key="5">
    <source>
        <dbReference type="Pfam" id="PF12937"/>
    </source>
</evidence>
<dbReference type="GO" id="GO:0000398">
    <property type="term" value="P:mRNA splicing, via spliceosome"/>
    <property type="evidence" value="ECO:0007669"/>
    <property type="project" value="TreeGrafter"/>
</dbReference>
<feature type="repeat" description="WD" evidence="3">
    <location>
        <begin position="431"/>
        <end position="470"/>
    </location>
</feature>
<dbReference type="PROSITE" id="PS00678">
    <property type="entry name" value="WD_REPEATS_1"/>
    <property type="match status" value="2"/>
</dbReference>
<keyword evidence="1 3" id="KW-0853">WD repeat</keyword>
<dbReference type="Gene3D" id="2.130.10.10">
    <property type="entry name" value="YVTN repeat-like/Quinoprotein amine dehydrogenase"/>
    <property type="match status" value="2"/>
</dbReference>
<comment type="caution">
    <text evidence="6">The sequence shown here is derived from an EMBL/GenBank/DDBJ whole genome shotgun (WGS) entry which is preliminary data.</text>
</comment>
<dbReference type="GO" id="GO:0030621">
    <property type="term" value="F:U4 snRNA binding"/>
    <property type="evidence" value="ECO:0007669"/>
    <property type="project" value="TreeGrafter"/>
</dbReference>
<dbReference type="InterPro" id="IPR015943">
    <property type="entry name" value="WD40/YVTN_repeat-like_dom_sf"/>
</dbReference>
<name>A0A9P6ZU32_9AGAM</name>
<feature type="repeat" description="WD" evidence="3">
    <location>
        <begin position="471"/>
        <end position="510"/>
    </location>
</feature>
<sequence>MISPPSSPSYVQYHSQFLSAPTGRNTLPFFRTSPTRTSTHPRSHSIALGGSAKRRVRPNITKLWESISSSPRGSKSSPNILRAKRKTKRPSVSDVFYCGSGVQDYGALDPLDGEEGELVDHEGYFDAVQLTLHILSLLPMRSVLACMLVSRSFYTLAKDASVWLGVWRGREGRPRVRPRVPRQSPYSYSHTYNFSYGLGPLVNYMSSYSFPRNSLPSLSSSSSEDDSDSDISSLRPLRLNWHTLYRSRVTLERRWRDPRGEPRVMRIEGHEDSVYCLDFDSRRIITGSRDRTIKVWCIRTGECLATFEAHLGSVLCLKFEKDFDAKRSCSRRSFSLGPGINNEGGANEDANEGEEDESHGMMVSGSSDCTVRVWDLFARGSRIRADVRAILRGHSGGVLDLRMDENWIVSCSKDALINVYSRSTLTLHAVLRGHEGPVNAIGLEGGRVVSASGDGRMMLWDAASGRCERVFEGHERGLACIEFKDDLILSGSNDCTIKLWRASTGECLHTFAGHTLLVRALCFDPKTGYVVSASYDRSVRVWENSGMSEKRGVGRLVREFRDLHASHIFDVKFDVGKIVSTSHDQKIVVLDFTDGIEGAEIFA</sequence>
<feature type="repeat" description="WD" evidence="3">
    <location>
        <begin position="511"/>
        <end position="543"/>
    </location>
</feature>
<feature type="repeat" description="WD" evidence="3">
    <location>
        <begin position="361"/>
        <end position="376"/>
    </location>
</feature>
<dbReference type="GO" id="GO:0017070">
    <property type="term" value="F:U6 snRNA binding"/>
    <property type="evidence" value="ECO:0007669"/>
    <property type="project" value="TreeGrafter"/>
</dbReference>
<dbReference type="SMART" id="SM00320">
    <property type="entry name" value="WD40"/>
    <property type="match status" value="7"/>
</dbReference>
<accession>A0A9P6ZU32</accession>
<dbReference type="CDD" id="cd00200">
    <property type="entry name" value="WD40"/>
    <property type="match status" value="1"/>
</dbReference>
<dbReference type="EMBL" id="JABBWD010000026">
    <property type="protein sequence ID" value="KAG1776503.1"/>
    <property type="molecule type" value="Genomic_DNA"/>
</dbReference>
<dbReference type="PROSITE" id="PS50082">
    <property type="entry name" value="WD_REPEATS_2"/>
    <property type="match status" value="5"/>
</dbReference>
<keyword evidence="7" id="KW-1185">Reference proteome</keyword>
<evidence type="ECO:0000256" key="4">
    <source>
        <dbReference type="SAM" id="MobiDB-lite"/>
    </source>
</evidence>
<dbReference type="PANTHER" id="PTHR19846:SF0">
    <property type="entry name" value="PRE-MRNA PROCESSING FACTOR 4"/>
    <property type="match status" value="1"/>
</dbReference>
<gene>
    <name evidence="6" type="ORF">EV702DRAFT_1179885</name>
</gene>
<evidence type="ECO:0000313" key="7">
    <source>
        <dbReference type="Proteomes" id="UP000714275"/>
    </source>
</evidence>
<evidence type="ECO:0000313" key="6">
    <source>
        <dbReference type="EMBL" id="KAG1776503.1"/>
    </source>
</evidence>
<organism evidence="6 7">
    <name type="scientific">Suillus placidus</name>
    <dbReference type="NCBI Taxonomy" id="48579"/>
    <lineage>
        <taxon>Eukaryota</taxon>
        <taxon>Fungi</taxon>
        <taxon>Dikarya</taxon>
        <taxon>Basidiomycota</taxon>
        <taxon>Agaricomycotina</taxon>
        <taxon>Agaricomycetes</taxon>
        <taxon>Agaricomycetidae</taxon>
        <taxon>Boletales</taxon>
        <taxon>Suillineae</taxon>
        <taxon>Suillaceae</taxon>
        <taxon>Suillus</taxon>
    </lineage>
</organism>
<feature type="region of interest" description="Disordered" evidence="4">
    <location>
        <begin position="340"/>
        <end position="362"/>
    </location>
</feature>
<reference evidence="6" key="1">
    <citation type="journal article" date="2020" name="New Phytol.">
        <title>Comparative genomics reveals dynamic genome evolution in host specialist ectomycorrhizal fungi.</title>
        <authorList>
            <person name="Lofgren L.A."/>
            <person name="Nguyen N.H."/>
            <person name="Vilgalys R."/>
            <person name="Ruytinx J."/>
            <person name="Liao H.L."/>
            <person name="Branco S."/>
            <person name="Kuo A."/>
            <person name="LaButti K."/>
            <person name="Lipzen A."/>
            <person name="Andreopoulos W."/>
            <person name="Pangilinan J."/>
            <person name="Riley R."/>
            <person name="Hundley H."/>
            <person name="Na H."/>
            <person name="Barry K."/>
            <person name="Grigoriev I.V."/>
            <person name="Stajich J.E."/>
            <person name="Kennedy P.G."/>
        </authorList>
    </citation>
    <scope>NUCLEOTIDE SEQUENCE</scope>
    <source>
        <strain evidence="6">DOB743</strain>
    </source>
</reference>
<keyword evidence="2" id="KW-0677">Repeat</keyword>
<feature type="repeat" description="WD" evidence="3">
    <location>
        <begin position="267"/>
        <end position="306"/>
    </location>
</feature>
<feature type="domain" description="F-box" evidence="5">
    <location>
        <begin position="130"/>
        <end position="163"/>
    </location>
</feature>
<dbReference type="InterPro" id="IPR001810">
    <property type="entry name" value="F-box_dom"/>
</dbReference>
<evidence type="ECO:0000256" key="3">
    <source>
        <dbReference type="PROSITE-ProRule" id="PRU00221"/>
    </source>
</evidence>
<dbReference type="Pfam" id="PF12937">
    <property type="entry name" value="F-box-like"/>
    <property type="match status" value="1"/>
</dbReference>
<dbReference type="CDD" id="cd09917">
    <property type="entry name" value="F-box_SF"/>
    <property type="match status" value="1"/>
</dbReference>
<feature type="region of interest" description="Disordered" evidence="4">
    <location>
        <begin position="67"/>
        <end position="86"/>
    </location>
</feature>
<dbReference type="AlphaFoldDB" id="A0A9P6ZU32"/>
<dbReference type="PRINTS" id="PR00320">
    <property type="entry name" value="GPROTEINBRPT"/>
</dbReference>
<dbReference type="InterPro" id="IPR020472">
    <property type="entry name" value="WD40_PAC1"/>
</dbReference>
<evidence type="ECO:0000256" key="1">
    <source>
        <dbReference type="ARBA" id="ARBA00022574"/>
    </source>
</evidence>
<dbReference type="InterPro" id="IPR036047">
    <property type="entry name" value="F-box-like_dom_sf"/>
</dbReference>
<dbReference type="Gene3D" id="1.20.1280.50">
    <property type="match status" value="1"/>
</dbReference>
<protein>
    <submittedName>
        <fullName evidence="6">WD40 repeat-like protein</fullName>
    </submittedName>
</protein>
<evidence type="ECO:0000256" key="2">
    <source>
        <dbReference type="ARBA" id="ARBA00022737"/>
    </source>
</evidence>
<dbReference type="InterPro" id="IPR036322">
    <property type="entry name" value="WD40_repeat_dom_sf"/>
</dbReference>